<reference evidence="1" key="1">
    <citation type="submission" date="2014-11" db="EMBL/GenBank/DDBJ databases">
        <authorList>
            <person name="Amaro Gonzalez C."/>
        </authorList>
    </citation>
    <scope>NUCLEOTIDE SEQUENCE</scope>
</reference>
<protein>
    <submittedName>
        <fullName evidence="1">Uncharacterized protein</fullName>
    </submittedName>
</protein>
<evidence type="ECO:0000313" key="1">
    <source>
        <dbReference type="EMBL" id="JAH41876.1"/>
    </source>
</evidence>
<dbReference type="EMBL" id="GBXM01066701">
    <property type="protein sequence ID" value="JAH41876.1"/>
    <property type="molecule type" value="Transcribed_RNA"/>
</dbReference>
<dbReference type="AlphaFoldDB" id="A0A0E9SKP1"/>
<accession>A0A0E9SKP1</accession>
<proteinExistence type="predicted"/>
<sequence length="28" mass="3287">MKELHLRHSTHLKRCLLKQSWAVASLPC</sequence>
<organism evidence="1">
    <name type="scientific">Anguilla anguilla</name>
    <name type="common">European freshwater eel</name>
    <name type="synonym">Muraena anguilla</name>
    <dbReference type="NCBI Taxonomy" id="7936"/>
    <lineage>
        <taxon>Eukaryota</taxon>
        <taxon>Metazoa</taxon>
        <taxon>Chordata</taxon>
        <taxon>Craniata</taxon>
        <taxon>Vertebrata</taxon>
        <taxon>Euteleostomi</taxon>
        <taxon>Actinopterygii</taxon>
        <taxon>Neopterygii</taxon>
        <taxon>Teleostei</taxon>
        <taxon>Anguilliformes</taxon>
        <taxon>Anguillidae</taxon>
        <taxon>Anguilla</taxon>
    </lineage>
</organism>
<reference evidence="1" key="2">
    <citation type="journal article" date="2015" name="Fish Shellfish Immunol.">
        <title>Early steps in the European eel (Anguilla anguilla)-Vibrio vulnificus interaction in the gills: Role of the RtxA13 toxin.</title>
        <authorList>
            <person name="Callol A."/>
            <person name="Pajuelo D."/>
            <person name="Ebbesson L."/>
            <person name="Teles M."/>
            <person name="MacKenzie S."/>
            <person name="Amaro C."/>
        </authorList>
    </citation>
    <scope>NUCLEOTIDE SEQUENCE</scope>
</reference>
<name>A0A0E9SKP1_ANGAN</name>